<dbReference type="AlphaFoldDB" id="A0A6N2VST7"/>
<keyword evidence="6" id="KW-0680">Restriction system</keyword>
<feature type="domain" description="Helicase/UvrB N-terminal" evidence="12">
    <location>
        <begin position="301"/>
        <end position="447"/>
    </location>
</feature>
<evidence type="ECO:0000256" key="9">
    <source>
        <dbReference type="ARBA" id="ARBA00022840"/>
    </source>
</evidence>
<gene>
    <name evidence="13" type="primary">hsdR</name>
    <name evidence="13" type="ORF">CNLFYP112_02899</name>
</gene>
<dbReference type="EMBL" id="CACRTG010000036">
    <property type="protein sequence ID" value="VYT33515.1"/>
    <property type="molecule type" value="Genomic_DNA"/>
</dbReference>
<dbReference type="PANTHER" id="PTHR30195:SF15">
    <property type="entry name" value="TYPE I RESTRICTION ENZYME HINDI ENDONUCLEASE SUBUNIT"/>
    <property type="match status" value="1"/>
</dbReference>
<evidence type="ECO:0000256" key="3">
    <source>
        <dbReference type="ARBA" id="ARBA00012654"/>
    </source>
</evidence>
<comment type="similarity">
    <text evidence="2">Belongs to the HsdR family.</text>
</comment>
<keyword evidence="5" id="KW-0547">Nucleotide-binding</keyword>
<dbReference type="Pfam" id="PF04851">
    <property type="entry name" value="ResIII"/>
    <property type="match status" value="1"/>
</dbReference>
<evidence type="ECO:0000256" key="2">
    <source>
        <dbReference type="ARBA" id="ARBA00008598"/>
    </source>
</evidence>
<proteinExistence type="inferred from homology"/>
<evidence type="ECO:0000259" key="12">
    <source>
        <dbReference type="Pfam" id="PF04851"/>
    </source>
</evidence>
<evidence type="ECO:0000256" key="8">
    <source>
        <dbReference type="ARBA" id="ARBA00022801"/>
    </source>
</evidence>
<evidence type="ECO:0000256" key="4">
    <source>
        <dbReference type="ARBA" id="ARBA00022722"/>
    </source>
</evidence>
<dbReference type="InterPro" id="IPR027417">
    <property type="entry name" value="P-loop_NTPase"/>
</dbReference>
<dbReference type="InterPro" id="IPR006935">
    <property type="entry name" value="Helicase/UvrB_N"/>
</dbReference>
<dbReference type="PANTHER" id="PTHR30195">
    <property type="entry name" value="TYPE I SITE-SPECIFIC DEOXYRIBONUCLEASE PROTEIN SUBUNIT M AND R"/>
    <property type="match status" value="1"/>
</dbReference>
<keyword evidence="10" id="KW-0238">DNA-binding</keyword>
<dbReference type="SUPFAM" id="SSF52540">
    <property type="entry name" value="P-loop containing nucleoside triphosphate hydrolases"/>
    <property type="match status" value="1"/>
</dbReference>
<evidence type="ECO:0000256" key="5">
    <source>
        <dbReference type="ARBA" id="ARBA00022741"/>
    </source>
</evidence>
<reference evidence="13" key="1">
    <citation type="submission" date="2019-11" db="EMBL/GenBank/DDBJ databases">
        <authorList>
            <person name="Feng L."/>
        </authorList>
    </citation>
    <scope>NUCLEOTIDE SEQUENCE</scope>
    <source>
        <strain evidence="13">CnexileLFYP112</strain>
    </source>
</reference>
<evidence type="ECO:0000256" key="7">
    <source>
        <dbReference type="ARBA" id="ARBA00022759"/>
    </source>
</evidence>
<comment type="catalytic activity">
    <reaction evidence="1">
        <text>Endonucleolytic cleavage of DNA to give random double-stranded fragments with terminal 5'-phosphates, ATP is simultaneously hydrolyzed.</text>
        <dbReference type="EC" id="3.1.21.3"/>
    </reaction>
</comment>
<sequence>MLMGRPEDSRVKIPALVHFTRLGYTYMSIKDKECNVDYDGDTNIFYSQFLSAVNRINQTELTLEDAKKIIGELKIKLDNDDLGKSFFKILQSGIDGIKLIDFSDITGTKNDYTVVTELPYENGDDNFRPDIVVLINGMPLSFIEVKRQNNREGILTERSRMERRFGNKIYRRFVGITQFTVFSNNNEYDDSDIEPIQGAFYASSSYKRMFFSKFREQREDELKADMQSIVTETEEFVLSDNNLIAIKGTPEYVSSLSEKSPTNRIITSLYTKERLLFLLKYGICYKTTTNKDGITEIEKHIMRYPQLFATLAIRDKLREGVRKGVIWHTQGSGKTALAYSNVQFLTDYFSKEEGKITKFYFIVDRLDLAEQAKNEFEARGLKVKLIKDKEAFITDITNPGESNTSGKVTMTVINIQKFSKESVTKPSDYNVDVQRVYFLDEAHRSYNPTGSFLANLMASDRDAVQVEYRKSTSS</sequence>
<keyword evidence="8 13" id="KW-0378">Hydrolase</keyword>
<dbReference type="EC" id="3.1.21.3" evidence="3"/>
<keyword evidence="9" id="KW-0067">ATP-binding</keyword>
<evidence type="ECO:0000313" key="13">
    <source>
        <dbReference type="EMBL" id="VYT33515.1"/>
    </source>
</evidence>
<protein>
    <recommendedName>
        <fullName evidence="3">type I site-specific deoxyribonuclease</fullName>
        <ecNumber evidence="3">3.1.21.3</ecNumber>
    </recommendedName>
</protein>
<name>A0A6N2VST7_9FIRM</name>
<dbReference type="Gene3D" id="3.90.1570.50">
    <property type="match status" value="1"/>
</dbReference>
<dbReference type="Pfam" id="PF04313">
    <property type="entry name" value="HSDR_N"/>
    <property type="match status" value="1"/>
</dbReference>
<evidence type="ECO:0000256" key="10">
    <source>
        <dbReference type="ARBA" id="ARBA00023125"/>
    </source>
</evidence>
<evidence type="ECO:0000256" key="6">
    <source>
        <dbReference type="ARBA" id="ARBA00022747"/>
    </source>
</evidence>
<evidence type="ECO:0000259" key="11">
    <source>
        <dbReference type="Pfam" id="PF04313"/>
    </source>
</evidence>
<dbReference type="GO" id="GO:0009035">
    <property type="term" value="F:type I site-specific deoxyribonuclease activity"/>
    <property type="evidence" value="ECO:0007669"/>
    <property type="project" value="UniProtKB-EC"/>
</dbReference>
<dbReference type="GO" id="GO:0005524">
    <property type="term" value="F:ATP binding"/>
    <property type="evidence" value="ECO:0007669"/>
    <property type="project" value="UniProtKB-KW"/>
</dbReference>
<evidence type="ECO:0000256" key="1">
    <source>
        <dbReference type="ARBA" id="ARBA00000851"/>
    </source>
</evidence>
<keyword evidence="4" id="KW-0540">Nuclease</keyword>
<dbReference type="CDD" id="cd22332">
    <property type="entry name" value="HsdR_N"/>
    <property type="match status" value="1"/>
</dbReference>
<dbReference type="InterPro" id="IPR007409">
    <property type="entry name" value="Restrct_endonuc_type1_HsdR_N"/>
</dbReference>
<organism evidence="13">
    <name type="scientific">[Clostridium] nexile</name>
    <dbReference type="NCBI Taxonomy" id="29361"/>
    <lineage>
        <taxon>Bacteria</taxon>
        <taxon>Bacillati</taxon>
        <taxon>Bacillota</taxon>
        <taxon>Clostridia</taxon>
        <taxon>Lachnospirales</taxon>
        <taxon>Lachnospiraceae</taxon>
        <taxon>Tyzzerella</taxon>
    </lineage>
</organism>
<accession>A0A6N2VST7</accession>
<dbReference type="GO" id="GO:0009307">
    <property type="term" value="P:DNA restriction-modification system"/>
    <property type="evidence" value="ECO:0007669"/>
    <property type="project" value="UniProtKB-KW"/>
</dbReference>
<feature type="domain" description="Restriction endonuclease type I HsdR N-terminal" evidence="11">
    <location>
        <begin position="7"/>
        <end position="187"/>
    </location>
</feature>
<dbReference type="InterPro" id="IPR051268">
    <property type="entry name" value="Type-I_R_enzyme_R_subunit"/>
</dbReference>
<dbReference type="GO" id="GO:0003677">
    <property type="term" value="F:DNA binding"/>
    <property type="evidence" value="ECO:0007669"/>
    <property type="project" value="UniProtKB-KW"/>
</dbReference>
<dbReference type="Gene3D" id="3.40.50.300">
    <property type="entry name" value="P-loop containing nucleotide triphosphate hydrolases"/>
    <property type="match status" value="1"/>
</dbReference>
<keyword evidence="7" id="KW-0255">Endonuclease</keyword>